<dbReference type="GO" id="GO:0016758">
    <property type="term" value="F:hexosyltransferase activity"/>
    <property type="evidence" value="ECO:0007669"/>
    <property type="project" value="InterPro"/>
</dbReference>
<reference evidence="3" key="1">
    <citation type="submission" date="2012-11" db="EMBL/GenBank/DDBJ databases">
        <authorList>
            <person name="Lucero-Rivera Y.E."/>
            <person name="Tovar-Ramirez D."/>
        </authorList>
    </citation>
    <scope>NUCLEOTIDE SEQUENCE [LARGE SCALE GENOMIC DNA]</scope>
    <source>
        <strain evidence="3">Araruama</strain>
    </source>
</reference>
<dbReference type="Pfam" id="PF04101">
    <property type="entry name" value="Glyco_tran_28_C"/>
    <property type="match status" value="1"/>
</dbReference>
<name>A0A1V1PCA5_9BACT</name>
<dbReference type="EMBL" id="ATBP01000137">
    <property type="protein sequence ID" value="ETR72549.1"/>
    <property type="molecule type" value="Genomic_DNA"/>
</dbReference>
<dbReference type="AlphaFoldDB" id="A0A1V1PCA5"/>
<dbReference type="SUPFAM" id="SSF53756">
    <property type="entry name" value="UDP-Glycosyltransferase/glycogen phosphorylase"/>
    <property type="match status" value="1"/>
</dbReference>
<organism evidence="2 3">
    <name type="scientific">Candidatus Magnetoglobus multicellularis str. Araruama</name>
    <dbReference type="NCBI Taxonomy" id="890399"/>
    <lineage>
        <taxon>Bacteria</taxon>
        <taxon>Pseudomonadati</taxon>
        <taxon>Thermodesulfobacteriota</taxon>
        <taxon>Desulfobacteria</taxon>
        <taxon>Desulfobacterales</taxon>
        <taxon>Desulfobacteraceae</taxon>
        <taxon>Candidatus Magnetoglobus</taxon>
    </lineage>
</organism>
<feature type="domain" description="Glycosyl transferase family 28 C-terminal" evidence="1">
    <location>
        <begin position="1"/>
        <end position="160"/>
    </location>
</feature>
<proteinExistence type="predicted"/>
<dbReference type="InterPro" id="IPR007235">
    <property type="entry name" value="Glyco_trans_28_C"/>
</dbReference>
<accession>A0A1V1PCA5</accession>
<evidence type="ECO:0000313" key="2">
    <source>
        <dbReference type="EMBL" id="ETR72549.1"/>
    </source>
</evidence>
<evidence type="ECO:0000259" key="1">
    <source>
        <dbReference type="Pfam" id="PF04101"/>
    </source>
</evidence>
<dbReference type="CDD" id="cd03785">
    <property type="entry name" value="GT28_MurG"/>
    <property type="match status" value="1"/>
</dbReference>
<gene>
    <name evidence="2" type="ORF">OMM_01635</name>
</gene>
<evidence type="ECO:0000313" key="3">
    <source>
        <dbReference type="Proteomes" id="UP000189670"/>
    </source>
</evidence>
<dbReference type="Proteomes" id="UP000189670">
    <property type="component" value="Unassembled WGS sequence"/>
</dbReference>
<protein>
    <recommendedName>
        <fullName evidence="1">Glycosyl transferase family 28 C-terminal domain-containing protein</fullName>
    </recommendedName>
</protein>
<dbReference type="Gene3D" id="3.40.50.2000">
    <property type="entry name" value="Glycogen Phosphorylase B"/>
    <property type="match status" value="1"/>
</dbReference>
<dbReference type="PANTHER" id="PTHR21015:SF22">
    <property type="entry name" value="GLYCOSYLTRANSFERASE"/>
    <property type="match status" value="1"/>
</dbReference>
<comment type="caution">
    <text evidence="2">The sequence shown here is derived from an EMBL/GenBank/DDBJ whole genome shotgun (WGS) entry which is preliminary data.</text>
</comment>
<dbReference type="PANTHER" id="PTHR21015">
    <property type="entry name" value="UDP-N-ACETYLGLUCOSAMINE--N-ACETYLMURAMYL-(PENTAPEPTIDE) PYROPHOSPHORYL-UNDECAPRENOL N-ACETYLGLUCOSAMINE TRANSFERASE 1"/>
    <property type="match status" value="1"/>
</dbReference>
<sequence>MGGSQGAQAINHAMVDALAHLDNKKVAFIHQSGEKDDAMLVDAYSQNNFQADVRSFFHDMITPYQKADLVICRAGASTVAELSILGKPSIFIPFPHAADDHQVKNAQAIVDAGGGDMILENQLTGRLLAERIQTLANNSGMLETMRHKSLAFARPEAANQIAMDCYQLANL</sequence>